<feature type="domain" description="Protein FecR C-terminal" evidence="1">
    <location>
        <begin position="5"/>
        <end position="35"/>
    </location>
</feature>
<dbReference type="EMBL" id="JBBEUB010000001">
    <property type="protein sequence ID" value="MEJ2901896.1"/>
    <property type="molecule type" value="Genomic_DNA"/>
</dbReference>
<evidence type="ECO:0000313" key="3">
    <source>
        <dbReference type="Proteomes" id="UP001378956"/>
    </source>
</evidence>
<evidence type="ECO:0000313" key="2">
    <source>
        <dbReference type="EMBL" id="MEJ2901896.1"/>
    </source>
</evidence>
<organism evidence="2 3">
    <name type="scientific">Pedobacter panaciterrae</name>
    <dbReference type="NCBI Taxonomy" id="363849"/>
    <lineage>
        <taxon>Bacteria</taxon>
        <taxon>Pseudomonadati</taxon>
        <taxon>Bacteroidota</taxon>
        <taxon>Sphingobacteriia</taxon>
        <taxon>Sphingobacteriales</taxon>
        <taxon>Sphingobacteriaceae</taxon>
        <taxon>Pedobacter</taxon>
    </lineage>
</organism>
<keyword evidence="3" id="KW-1185">Reference proteome</keyword>
<accession>A0ABU8NI67</accession>
<dbReference type="InterPro" id="IPR032508">
    <property type="entry name" value="FecR_C"/>
</dbReference>
<dbReference type="RefSeq" id="WP_288879910.1">
    <property type="nucleotide sequence ID" value="NZ_CBFGNQ010000003.1"/>
</dbReference>
<sequence>MASSVFNTEEMGAIMRKVACWYNVEVIFNNPFGNYTTANKNIGTFAPRTKRVK</sequence>
<comment type="caution">
    <text evidence="2">The sequence shown here is derived from an EMBL/GenBank/DDBJ whole genome shotgun (WGS) entry which is preliminary data.</text>
</comment>
<dbReference type="Proteomes" id="UP001378956">
    <property type="component" value="Unassembled WGS sequence"/>
</dbReference>
<protein>
    <submittedName>
        <fullName evidence="2">DUF4974 domain-containing protein</fullName>
    </submittedName>
</protein>
<gene>
    <name evidence="2" type="ORF">WAE58_05655</name>
</gene>
<reference evidence="2 3" key="1">
    <citation type="submission" date="2024-03" db="EMBL/GenBank/DDBJ databases">
        <title>Sequence of Lycoming College Course Isolates.</title>
        <authorList>
            <person name="Plotts O."/>
            <person name="Newman J."/>
        </authorList>
    </citation>
    <scope>NUCLEOTIDE SEQUENCE [LARGE SCALE GENOMIC DNA]</scope>
    <source>
        <strain evidence="2 3">CJB-3</strain>
    </source>
</reference>
<proteinExistence type="predicted"/>
<evidence type="ECO:0000259" key="1">
    <source>
        <dbReference type="Pfam" id="PF16344"/>
    </source>
</evidence>
<name>A0ABU8NI67_9SPHI</name>
<dbReference type="Pfam" id="PF16344">
    <property type="entry name" value="FecR_C"/>
    <property type="match status" value="1"/>
</dbReference>